<proteinExistence type="predicted"/>
<evidence type="ECO:0000256" key="1">
    <source>
        <dbReference type="SAM" id="MobiDB-lite"/>
    </source>
</evidence>
<evidence type="ECO:0000259" key="2">
    <source>
        <dbReference type="Pfam" id="PF19250"/>
    </source>
</evidence>
<evidence type="ECO:0000313" key="4">
    <source>
        <dbReference type="Proteomes" id="UP000076078"/>
    </source>
</evidence>
<comment type="caution">
    <text evidence="3">The sequence shown here is derived from an EMBL/GenBank/DDBJ whole genome shotgun (WGS) entry which is preliminary data.</text>
</comment>
<dbReference type="SUPFAM" id="SSF56112">
    <property type="entry name" value="Protein kinase-like (PK-like)"/>
    <property type="match status" value="1"/>
</dbReference>
<organism evidence="3 4">
    <name type="scientific">Tieghemostelium lacteum</name>
    <name type="common">Slime mold</name>
    <name type="synonym">Dictyostelium lacteum</name>
    <dbReference type="NCBI Taxonomy" id="361077"/>
    <lineage>
        <taxon>Eukaryota</taxon>
        <taxon>Amoebozoa</taxon>
        <taxon>Evosea</taxon>
        <taxon>Eumycetozoa</taxon>
        <taxon>Dictyostelia</taxon>
        <taxon>Dictyosteliales</taxon>
        <taxon>Raperosteliaceae</taxon>
        <taxon>Tieghemostelium</taxon>
    </lineage>
</organism>
<protein>
    <recommendedName>
        <fullName evidence="2">DUF5898 domain-containing protein</fullName>
    </recommendedName>
</protein>
<feature type="region of interest" description="Disordered" evidence="1">
    <location>
        <begin position="291"/>
        <end position="311"/>
    </location>
</feature>
<dbReference type="InterPro" id="IPR011009">
    <property type="entry name" value="Kinase-like_dom_sf"/>
</dbReference>
<dbReference type="PANTHER" id="PTHR34871:SF1">
    <property type="entry name" value="DUF5898 DOMAIN-CONTAINING PROTEIN"/>
    <property type="match status" value="1"/>
</dbReference>
<dbReference type="EMBL" id="LODT01000031">
    <property type="protein sequence ID" value="KYQ91976.1"/>
    <property type="molecule type" value="Genomic_DNA"/>
</dbReference>
<dbReference type="Proteomes" id="UP000076078">
    <property type="component" value="Unassembled WGS sequence"/>
</dbReference>
<accession>A0A151ZDE4</accession>
<dbReference type="OrthoDB" id="20660at2759"/>
<gene>
    <name evidence="3" type="ORF">DLAC_06796</name>
</gene>
<evidence type="ECO:0000313" key="3">
    <source>
        <dbReference type="EMBL" id="KYQ91976.1"/>
    </source>
</evidence>
<dbReference type="PANTHER" id="PTHR34871">
    <property type="entry name" value="DUF5898 DOMAIN-CONTAINING PROTEIN"/>
    <property type="match status" value="1"/>
</dbReference>
<feature type="domain" description="DUF5898" evidence="2">
    <location>
        <begin position="417"/>
        <end position="527"/>
    </location>
</feature>
<feature type="compositionally biased region" description="Low complexity" evidence="1">
    <location>
        <begin position="291"/>
        <end position="309"/>
    </location>
</feature>
<dbReference type="InParanoid" id="A0A151ZDE4"/>
<reference evidence="3 4" key="1">
    <citation type="submission" date="2015-12" db="EMBL/GenBank/DDBJ databases">
        <title>Dictyostelia acquired genes for synthesis and detection of signals that induce cell-type specialization by lateral gene transfer from prokaryotes.</title>
        <authorList>
            <person name="Gloeckner G."/>
            <person name="Schaap P."/>
        </authorList>
    </citation>
    <scope>NUCLEOTIDE SEQUENCE [LARGE SCALE GENOMIC DNA]</scope>
    <source>
        <strain evidence="3 4">TK</strain>
    </source>
</reference>
<dbReference type="InterPro" id="IPR045417">
    <property type="entry name" value="DUF5898"/>
</dbReference>
<dbReference type="Pfam" id="PF19250">
    <property type="entry name" value="DUF5898"/>
    <property type="match status" value="1"/>
</dbReference>
<keyword evidence="4" id="KW-1185">Reference proteome</keyword>
<dbReference type="AlphaFoldDB" id="A0A151ZDE4"/>
<name>A0A151ZDE4_TIELA</name>
<sequence>MPFIQENNTNNNGFEKKSIKTWDLRDVENWILSFNNFPEKYKLSLSKCKNVLELMNWSRDDFKQISFELADSLYLHFQSRLFLEDKEKTIFSRGLPILYPIKFEKNRVYFEKELKYLLPQCKLIERPLKDPYSGVERWPLNNNKISYTWLEKDTKSCQNFFEIFQSTQQFILDVIYSIMEEDCKHFTISCKTGISINGIDQGFIYIYRTNDFIPIGVIELDNPSDVSSKCTNYEMNSSVIHGILYEEMKRLKYDYGQRNCFGIYTTYHQWRIYSDHDNIISSLDIENDSNNNISSSSSSSSTITPIILPTTPPKQDCGVRKYSKIFETTAEKERSVYGSQVFNHNDPELAYHLRNTILKMMNSPRLDVDINNRLEFIQLTRESYKWVQFEEKPQFNFNLINHTNILKKARHLYLIEDLGKDVNGKVWLSFTNQGQVLVLKFYINNRYDRTDLQLEHRIWSNVWKLPVYIREWNHNQALMMPYVQTIAYDSPRWKDQTFINMVLKAIDKLLNHGYSHENMKRDHIGIYIGSNGHEKVLLFDLSECKRIDKSNQKLVEKKRNEMIQDLFPPDPPPAI</sequence>